<dbReference type="RefSeq" id="WP_189465614.1">
    <property type="nucleotide sequence ID" value="NZ_BMXS01000001.1"/>
</dbReference>
<evidence type="ECO:0000313" key="2">
    <source>
        <dbReference type="EMBL" id="GGX79764.1"/>
    </source>
</evidence>
<evidence type="ECO:0000259" key="1">
    <source>
        <dbReference type="Pfam" id="PF04717"/>
    </source>
</evidence>
<dbReference type="SUPFAM" id="SSF69255">
    <property type="entry name" value="gp5 N-terminal domain-like"/>
    <property type="match status" value="1"/>
</dbReference>
<sequence>MDDGGIERTIVELAEQVRHRYYGKYRGTVEENEDPQKMGRIRVRVPKVLGDVVSPWALPCTPYAGDGSGQYTIPPIGAGVWVEFEAGDPSLPIWSGGWWSPDQVPTNQDGDGKTPNMKVIRSEQGLMVSFDDDGQTISVSDSDGSNILKIEVRGGQVLLKGASKVVVEAPQIELVENATHPVVFGDQLMSYLTQLVTMLQTHTHPGQLAAGIFPVTPMVPTPTFPTPSSSLISRKVKAG</sequence>
<accession>A0ABQ2YCE8</accession>
<comment type="caution">
    <text evidence="2">The sequence shown here is derived from an EMBL/GenBank/DDBJ whole genome shotgun (WGS) entry which is preliminary data.</text>
</comment>
<keyword evidence="3" id="KW-1185">Reference proteome</keyword>
<dbReference type="Proteomes" id="UP000653056">
    <property type="component" value="Unassembled WGS sequence"/>
</dbReference>
<evidence type="ECO:0000313" key="3">
    <source>
        <dbReference type="Proteomes" id="UP000653056"/>
    </source>
</evidence>
<name>A0ABQ2YCE8_9GAMM</name>
<gene>
    <name evidence="2" type="ORF">GCM10007160_03960</name>
</gene>
<dbReference type="EMBL" id="BMXS01000001">
    <property type="protein sequence ID" value="GGX79764.1"/>
    <property type="molecule type" value="Genomic_DNA"/>
</dbReference>
<feature type="domain" description="Gp5/Type VI secretion system Vgr protein OB-fold" evidence="1">
    <location>
        <begin position="25"/>
        <end position="99"/>
    </location>
</feature>
<protein>
    <recommendedName>
        <fullName evidence="1">Gp5/Type VI secretion system Vgr protein OB-fold domain-containing protein</fullName>
    </recommendedName>
</protein>
<organism evidence="2 3">
    <name type="scientific">Litchfieldella qijiaojingensis</name>
    <dbReference type="NCBI Taxonomy" id="980347"/>
    <lineage>
        <taxon>Bacteria</taxon>
        <taxon>Pseudomonadati</taxon>
        <taxon>Pseudomonadota</taxon>
        <taxon>Gammaproteobacteria</taxon>
        <taxon>Oceanospirillales</taxon>
        <taxon>Halomonadaceae</taxon>
        <taxon>Litchfieldella</taxon>
    </lineage>
</organism>
<dbReference type="InterPro" id="IPR037026">
    <property type="entry name" value="Vgr_OB-fold_dom_sf"/>
</dbReference>
<dbReference type="Pfam" id="PF04717">
    <property type="entry name" value="Phage_base_V"/>
    <property type="match status" value="1"/>
</dbReference>
<reference evidence="3" key="1">
    <citation type="journal article" date="2019" name="Int. J. Syst. Evol. Microbiol.">
        <title>The Global Catalogue of Microorganisms (GCM) 10K type strain sequencing project: providing services to taxonomists for standard genome sequencing and annotation.</title>
        <authorList>
            <consortium name="The Broad Institute Genomics Platform"/>
            <consortium name="The Broad Institute Genome Sequencing Center for Infectious Disease"/>
            <person name="Wu L."/>
            <person name="Ma J."/>
        </authorList>
    </citation>
    <scope>NUCLEOTIDE SEQUENCE [LARGE SCALE GENOMIC DNA]</scope>
    <source>
        <strain evidence="3">KCTC 22228</strain>
    </source>
</reference>
<dbReference type="InterPro" id="IPR006531">
    <property type="entry name" value="Gp5/Vgr_OB"/>
</dbReference>
<dbReference type="Gene3D" id="2.40.50.230">
    <property type="entry name" value="Gp5 N-terminal domain"/>
    <property type="match status" value="1"/>
</dbReference>
<proteinExistence type="predicted"/>